<sequence length="80" mass="9297">MDMIPGAFIYMAKKVNILESGHFHQHCKKLKRWRNDYINVGGILNSINKLLSVDWRGMGQPLRISRIPLAPVAARFRFLF</sequence>
<evidence type="ECO:0000313" key="1">
    <source>
        <dbReference type="EMBL" id="RIW36111.1"/>
    </source>
</evidence>
<proteinExistence type="predicted"/>
<keyword evidence="2" id="KW-1185">Reference proteome</keyword>
<organism evidence="1 2">
    <name type="scientific">Bacillus salacetis</name>
    <dbReference type="NCBI Taxonomy" id="2315464"/>
    <lineage>
        <taxon>Bacteria</taxon>
        <taxon>Bacillati</taxon>
        <taxon>Bacillota</taxon>
        <taxon>Bacilli</taxon>
        <taxon>Bacillales</taxon>
        <taxon>Bacillaceae</taxon>
        <taxon>Bacillus</taxon>
    </lineage>
</organism>
<comment type="caution">
    <text evidence="1">The sequence shown here is derived from an EMBL/GenBank/DDBJ whole genome shotgun (WGS) entry which is preliminary data.</text>
</comment>
<accession>A0A3A1R8H0</accession>
<name>A0A3A1R8H0_9BACI</name>
<dbReference type="Proteomes" id="UP000265801">
    <property type="component" value="Unassembled WGS sequence"/>
</dbReference>
<evidence type="ECO:0000313" key="2">
    <source>
        <dbReference type="Proteomes" id="UP000265801"/>
    </source>
</evidence>
<dbReference type="EMBL" id="QXIR01000006">
    <property type="protein sequence ID" value="RIW36111.1"/>
    <property type="molecule type" value="Genomic_DNA"/>
</dbReference>
<protein>
    <submittedName>
        <fullName evidence="1">Uncharacterized protein</fullName>
    </submittedName>
</protein>
<gene>
    <name evidence="1" type="ORF">D3H55_06540</name>
</gene>
<reference evidence="1 2" key="1">
    <citation type="submission" date="2018-09" db="EMBL/GenBank/DDBJ databases">
        <title>Bacillus saliacetes sp. nov., isolated from Thai shrimp paste (Ka-pi).</title>
        <authorList>
            <person name="Daroonpunt R."/>
            <person name="Tanasupawat S."/>
            <person name="Yiamsombut S."/>
        </authorList>
    </citation>
    <scope>NUCLEOTIDE SEQUENCE [LARGE SCALE GENOMIC DNA]</scope>
    <source>
        <strain evidence="1 2">SKP7-4</strain>
    </source>
</reference>
<dbReference type="AlphaFoldDB" id="A0A3A1R8H0"/>